<evidence type="ECO:0000313" key="13">
    <source>
        <dbReference type="Proteomes" id="UP000007383"/>
    </source>
</evidence>
<dbReference type="Proteomes" id="UP000007383">
    <property type="component" value="Chromosome"/>
</dbReference>
<comment type="catalytic activity">
    <reaction evidence="1">
        <text>Endohydrolysis of (1-&gt;4)-alpha-D-glucosidic linkages in polysaccharides containing three or more (1-&gt;4)-alpha-linked D-glucose units.</text>
        <dbReference type="EC" id="3.2.1.1"/>
    </reaction>
</comment>
<dbReference type="SMART" id="SM00642">
    <property type="entry name" value="Aamy"/>
    <property type="match status" value="1"/>
</dbReference>
<name>H9UFH1_SPIAZ</name>
<evidence type="ECO:0000256" key="8">
    <source>
        <dbReference type="ARBA" id="ARBA00022837"/>
    </source>
</evidence>
<dbReference type="PATRIC" id="fig|889378.3.peg.158"/>
<dbReference type="AlphaFoldDB" id="H9UFH1"/>
<dbReference type="OrthoDB" id="366629at2"/>
<evidence type="ECO:0000256" key="10">
    <source>
        <dbReference type="ARBA" id="ARBA00023295"/>
    </source>
</evidence>
<comment type="cofactor">
    <cofactor evidence="2">
        <name>Ca(2+)</name>
        <dbReference type="ChEBI" id="CHEBI:29108"/>
    </cofactor>
</comment>
<comment type="similarity">
    <text evidence="3">Belongs to the glycosyl hydrolase 13 family.</text>
</comment>
<feature type="domain" description="Glycosyl hydrolase family 13 catalytic" evidence="11">
    <location>
        <begin position="68"/>
        <end position="482"/>
    </location>
</feature>
<dbReference type="InterPro" id="IPR013780">
    <property type="entry name" value="Glyco_hydro_b"/>
</dbReference>
<keyword evidence="10 12" id="KW-0326">Glycosidase</keyword>
<evidence type="ECO:0000256" key="9">
    <source>
        <dbReference type="ARBA" id="ARBA00023277"/>
    </source>
</evidence>
<dbReference type="eggNOG" id="COG0366">
    <property type="taxonomic scope" value="Bacteria"/>
</dbReference>
<dbReference type="PANTHER" id="PTHR10357">
    <property type="entry name" value="ALPHA-AMYLASE FAMILY MEMBER"/>
    <property type="match status" value="1"/>
</dbReference>
<dbReference type="InterPro" id="IPR017853">
    <property type="entry name" value="GH"/>
</dbReference>
<gene>
    <name evidence="12" type="ordered locus">Spiaf_0155</name>
</gene>
<sequence>MHTENQQYPRRRLQLLASFFAAAVVLVVAATLSGCATTLPPEEVDWSDWEITEYTPSPDDWRDHVIYFLLIDRFADGDSSNNDLGFGEYDPDNIEYFHGGDIRGMTERLNYLEALGVGAIWHTPQIQNQWLSPDYNGQRFAGYHGYWAHDFFAVDPHFGSMHEYRVFVREAHRRGMYVIQDIVPNHMGDYYSEDGEDLYQDGIPDTPAAPFDGRENASEYFHFSGEDIYSVGFAGLLNALNTDNPYVTGQLIEIFKYWIRETDIDGYRIDTVKYLPMRFWEEFVPAIREYAAELGKENFLVFGEAYEYDDVVNLRLTEADRSIGRYTGSEEQPLFNSMLDFSVTGAMTSVFAGKNLAGSVHRAPNYGSFELLNERFSDEVMQLYSPESRMQRVTFLDNHDMPRFLHRSKLDRDEDRLMLALTALYTLPGIPQLYYGTEQGFHQPEVAFNGRTRGNNRQDLWDSGYRIDGRLFQEIARLAEIRREHPALRYGQFVPHKTDARDGDVWVYSREYQGNRVLVVINRGETWHQLDPGAWLPDGGLELWTGREIPASAAEPARQLEIGPLESLIILPQTGN</sequence>
<dbReference type="SUPFAM" id="SSF51011">
    <property type="entry name" value="Glycosyl hydrolase domain"/>
    <property type="match status" value="1"/>
</dbReference>
<evidence type="ECO:0000256" key="1">
    <source>
        <dbReference type="ARBA" id="ARBA00000548"/>
    </source>
</evidence>
<dbReference type="GO" id="GO:0004556">
    <property type="term" value="F:alpha-amylase activity"/>
    <property type="evidence" value="ECO:0007669"/>
    <property type="project" value="UniProtKB-EC"/>
</dbReference>
<dbReference type="STRING" id="889378.Spiaf_0155"/>
<evidence type="ECO:0000256" key="2">
    <source>
        <dbReference type="ARBA" id="ARBA00001913"/>
    </source>
</evidence>
<dbReference type="InterPro" id="IPR013777">
    <property type="entry name" value="A-amylase-like"/>
</dbReference>
<dbReference type="Gene3D" id="3.20.20.80">
    <property type="entry name" value="Glycosidases"/>
    <property type="match status" value="1"/>
</dbReference>
<dbReference type="PANTHER" id="PTHR10357:SF215">
    <property type="entry name" value="ALPHA-AMYLASE 1"/>
    <property type="match status" value="1"/>
</dbReference>
<dbReference type="EMBL" id="CP003282">
    <property type="protein sequence ID" value="AFG36264.1"/>
    <property type="molecule type" value="Genomic_DNA"/>
</dbReference>
<dbReference type="Pfam" id="PF00128">
    <property type="entry name" value="Alpha-amylase"/>
    <property type="match status" value="1"/>
</dbReference>
<evidence type="ECO:0000256" key="4">
    <source>
        <dbReference type="ARBA" id="ARBA00012595"/>
    </source>
</evidence>
<evidence type="ECO:0000256" key="5">
    <source>
        <dbReference type="ARBA" id="ARBA00022723"/>
    </source>
</evidence>
<dbReference type="SUPFAM" id="SSF51445">
    <property type="entry name" value="(Trans)glycosidases"/>
    <property type="match status" value="1"/>
</dbReference>
<keyword evidence="8" id="KW-0106">Calcium</keyword>
<dbReference type="PIRSF" id="PIRSF001024">
    <property type="entry name" value="Alph-amyl_fung"/>
    <property type="match status" value="1"/>
</dbReference>
<dbReference type="GO" id="GO:0005975">
    <property type="term" value="P:carbohydrate metabolic process"/>
    <property type="evidence" value="ECO:0007669"/>
    <property type="project" value="InterPro"/>
</dbReference>
<keyword evidence="6" id="KW-0732">Signal</keyword>
<proteinExistence type="inferred from homology"/>
<organism evidence="12 13">
    <name type="scientific">Spirochaeta africana (strain ATCC 700263 / DSM 8902 / Z-7692)</name>
    <dbReference type="NCBI Taxonomy" id="889378"/>
    <lineage>
        <taxon>Bacteria</taxon>
        <taxon>Pseudomonadati</taxon>
        <taxon>Spirochaetota</taxon>
        <taxon>Spirochaetia</taxon>
        <taxon>Spirochaetales</taxon>
        <taxon>Spirochaetaceae</taxon>
        <taxon>Spirochaeta</taxon>
    </lineage>
</organism>
<keyword evidence="7" id="KW-0378">Hydrolase</keyword>
<accession>H9UFH1</accession>
<reference evidence="13" key="1">
    <citation type="journal article" date="2013" name="Stand. Genomic Sci.">
        <title>Complete genome sequence of the halophilic bacterium Spirochaeta africana type strain (Z-7692(T)) from the alkaline Lake Magadi in the East African Rift.</title>
        <authorList>
            <person name="Liolos K."/>
            <person name="Abt B."/>
            <person name="Scheuner C."/>
            <person name="Teshima H."/>
            <person name="Held B."/>
            <person name="Lapidus A."/>
            <person name="Nolan M."/>
            <person name="Lucas S."/>
            <person name="Deshpande S."/>
            <person name="Cheng J.F."/>
            <person name="Tapia R."/>
            <person name="Goodwin L.A."/>
            <person name="Pitluck S."/>
            <person name="Pagani I."/>
            <person name="Ivanova N."/>
            <person name="Mavromatis K."/>
            <person name="Mikhailova N."/>
            <person name="Huntemann M."/>
            <person name="Pati A."/>
            <person name="Chen A."/>
            <person name="Palaniappan K."/>
            <person name="Land M."/>
            <person name="Rohde M."/>
            <person name="Tindall B.J."/>
            <person name="Detter J.C."/>
            <person name="Goker M."/>
            <person name="Bristow J."/>
            <person name="Eisen J.A."/>
            <person name="Markowitz V."/>
            <person name="Hugenholtz P."/>
            <person name="Woyke T."/>
            <person name="Klenk H.P."/>
            <person name="Kyrpides N.C."/>
        </authorList>
    </citation>
    <scope>NUCLEOTIDE SEQUENCE</scope>
    <source>
        <strain evidence="13">ATCC 700263 / DSM 8902 / Z-7692</strain>
    </source>
</reference>
<dbReference type="Gene3D" id="2.60.40.1180">
    <property type="entry name" value="Golgi alpha-mannosidase II"/>
    <property type="match status" value="1"/>
</dbReference>
<evidence type="ECO:0000256" key="7">
    <source>
        <dbReference type="ARBA" id="ARBA00022801"/>
    </source>
</evidence>
<dbReference type="KEGG" id="sfc:Spiaf_0155"/>
<dbReference type="GO" id="GO:0005509">
    <property type="term" value="F:calcium ion binding"/>
    <property type="evidence" value="ECO:0007669"/>
    <property type="project" value="InterPro"/>
</dbReference>
<keyword evidence="5" id="KW-0479">Metal-binding</keyword>
<dbReference type="EC" id="3.2.1.1" evidence="4"/>
<evidence type="ECO:0000256" key="6">
    <source>
        <dbReference type="ARBA" id="ARBA00022729"/>
    </source>
</evidence>
<dbReference type="InterPro" id="IPR006047">
    <property type="entry name" value="GH13_cat_dom"/>
</dbReference>
<evidence type="ECO:0000313" key="12">
    <source>
        <dbReference type="EMBL" id="AFG36264.1"/>
    </source>
</evidence>
<keyword evidence="13" id="KW-1185">Reference proteome</keyword>
<protein>
    <recommendedName>
        <fullName evidence="4">alpha-amylase</fullName>
        <ecNumber evidence="4">3.2.1.1</ecNumber>
    </recommendedName>
</protein>
<dbReference type="HOGENOM" id="CLU_006462_7_3_12"/>
<dbReference type="RefSeq" id="WP_014454262.1">
    <property type="nucleotide sequence ID" value="NC_017098.1"/>
</dbReference>
<evidence type="ECO:0000259" key="11">
    <source>
        <dbReference type="SMART" id="SM00642"/>
    </source>
</evidence>
<keyword evidence="9" id="KW-0119">Carbohydrate metabolism</keyword>
<evidence type="ECO:0000256" key="3">
    <source>
        <dbReference type="ARBA" id="ARBA00008061"/>
    </source>
</evidence>